<keyword evidence="2" id="KW-1185">Reference proteome</keyword>
<dbReference type="EMBL" id="AP023367">
    <property type="protein sequence ID" value="BCJ94625.1"/>
    <property type="molecule type" value="Genomic_DNA"/>
</dbReference>
<dbReference type="RefSeq" id="WP_184089606.1">
    <property type="nucleotide sequence ID" value="NZ_AP023367.1"/>
</dbReference>
<sequence length="54" mass="6548">MIRFIKWFMKWNARKKFLVLTAYVLYVFLDQVFADGCFSDIWSRLALLGQKKQI</sequence>
<evidence type="ECO:0000313" key="1">
    <source>
        <dbReference type="EMBL" id="BCJ94625.1"/>
    </source>
</evidence>
<name>A0A6S6R5E3_9FIRM</name>
<organism evidence="1 2">
    <name type="scientific">Anaerocolumna cellulosilytica</name>
    <dbReference type="NCBI Taxonomy" id="433286"/>
    <lineage>
        <taxon>Bacteria</taxon>
        <taxon>Bacillati</taxon>
        <taxon>Bacillota</taxon>
        <taxon>Clostridia</taxon>
        <taxon>Lachnospirales</taxon>
        <taxon>Lachnospiraceae</taxon>
        <taxon>Anaerocolumna</taxon>
    </lineage>
</organism>
<dbReference type="KEGG" id="acel:acsn021_21940"/>
<dbReference type="Proteomes" id="UP000515561">
    <property type="component" value="Chromosome"/>
</dbReference>
<gene>
    <name evidence="1" type="ORF">acsn021_21940</name>
</gene>
<proteinExistence type="predicted"/>
<dbReference type="AlphaFoldDB" id="A0A6S6R5E3"/>
<evidence type="ECO:0000313" key="2">
    <source>
        <dbReference type="Proteomes" id="UP000515561"/>
    </source>
</evidence>
<reference evidence="1 2" key="1">
    <citation type="journal article" date="2016" name="Int. J. Syst. Evol. Microbiol.">
        <title>Descriptions of Anaerotaenia torta gen. nov., sp. nov. and Anaerocolumna cellulosilytica gen. nov., sp. nov. isolated from a methanogenic reactor of cattle waste.</title>
        <authorList>
            <person name="Uek A."/>
            <person name="Ohtaki Y."/>
            <person name="Kaku N."/>
            <person name="Ueki K."/>
        </authorList>
    </citation>
    <scope>NUCLEOTIDE SEQUENCE [LARGE SCALE GENOMIC DNA]</scope>
    <source>
        <strain evidence="1 2">SN021</strain>
    </source>
</reference>
<protein>
    <submittedName>
        <fullName evidence="1">Uncharacterized protein</fullName>
    </submittedName>
</protein>
<accession>A0A6S6R5E3</accession>